<evidence type="ECO:0000313" key="2">
    <source>
        <dbReference type="EMBL" id="KAK5635811.1"/>
    </source>
</evidence>
<proteinExistence type="predicted"/>
<evidence type="ECO:0000313" key="3">
    <source>
        <dbReference type="Proteomes" id="UP001305414"/>
    </source>
</evidence>
<dbReference type="Proteomes" id="UP001305414">
    <property type="component" value="Unassembled WGS sequence"/>
</dbReference>
<sequence length="161" mass="17988">MLVCLDDLHRSCAKYPRCFGVYPALVVICPDSTPISSDVQQREHFISLPPRLVVLKENQQLEKTYIFSVVDPPNRASHLHQGLRSLDDARGKRAPGVNMPYAGQGPLAASRELVDPGLKIDPRNFMPADQQDRCLGQGELLDNPNTRPPSLLEHPHHRNVV</sequence>
<dbReference type="AlphaFoldDB" id="A0AAN7ZD84"/>
<organism evidence="2 3">
    <name type="scientific">Xylaria bambusicola</name>
    <dbReference type="NCBI Taxonomy" id="326684"/>
    <lineage>
        <taxon>Eukaryota</taxon>
        <taxon>Fungi</taxon>
        <taxon>Dikarya</taxon>
        <taxon>Ascomycota</taxon>
        <taxon>Pezizomycotina</taxon>
        <taxon>Sordariomycetes</taxon>
        <taxon>Xylariomycetidae</taxon>
        <taxon>Xylariales</taxon>
        <taxon>Xylariaceae</taxon>
        <taxon>Xylaria</taxon>
    </lineage>
</organism>
<protein>
    <submittedName>
        <fullName evidence="2">Uncharacterized protein</fullName>
    </submittedName>
</protein>
<evidence type="ECO:0000256" key="1">
    <source>
        <dbReference type="SAM" id="MobiDB-lite"/>
    </source>
</evidence>
<name>A0AAN7ZD84_9PEZI</name>
<reference evidence="2 3" key="1">
    <citation type="submission" date="2023-10" db="EMBL/GenBank/DDBJ databases">
        <title>Draft genome sequence of Xylaria bambusicola isolate GMP-LS, the root and basal stem rot pathogen of sugarcane in Indonesia.</title>
        <authorList>
            <person name="Selvaraj P."/>
            <person name="Muralishankar V."/>
            <person name="Muruganantham S."/>
            <person name="Sp S."/>
            <person name="Haryani S."/>
            <person name="Lau K.J.X."/>
            <person name="Naqvi N.I."/>
        </authorList>
    </citation>
    <scope>NUCLEOTIDE SEQUENCE [LARGE SCALE GENOMIC DNA]</scope>
    <source>
        <strain evidence="2">GMP-LS</strain>
    </source>
</reference>
<feature type="region of interest" description="Disordered" evidence="1">
    <location>
        <begin position="136"/>
        <end position="161"/>
    </location>
</feature>
<comment type="caution">
    <text evidence="2">The sequence shown here is derived from an EMBL/GenBank/DDBJ whole genome shotgun (WGS) entry which is preliminary data.</text>
</comment>
<keyword evidence="3" id="KW-1185">Reference proteome</keyword>
<dbReference type="EMBL" id="JAWHQM010000058">
    <property type="protein sequence ID" value="KAK5635811.1"/>
    <property type="molecule type" value="Genomic_DNA"/>
</dbReference>
<gene>
    <name evidence="2" type="ORF">RRF57_011523</name>
</gene>
<accession>A0AAN7ZD84</accession>